<evidence type="ECO:0000313" key="4">
    <source>
        <dbReference type="EMBL" id="EOI51499.1"/>
    </source>
</evidence>
<keyword evidence="2" id="KW-1133">Transmembrane helix</keyword>
<keyword evidence="2" id="KW-0812">Transmembrane</keyword>
<gene>
    <name evidence="5" type="ORF">I592_04166</name>
    <name evidence="4" type="ORF">UKC_04174</name>
</gene>
<feature type="transmembrane region" description="Helical" evidence="2">
    <location>
        <begin position="231"/>
        <end position="250"/>
    </location>
</feature>
<dbReference type="Pfam" id="PF26635">
    <property type="entry name" value="DUF8208"/>
    <property type="match status" value="1"/>
</dbReference>
<feature type="compositionally biased region" description="Gly residues" evidence="1">
    <location>
        <begin position="426"/>
        <end position="437"/>
    </location>
</feature>
<name>R2X9N5_9ENTE</name>
<evidence type="ECO:0000313" key="6">
    <source>
        <dbReference type="Proteomes" id="UP000013750"/>
    </source>
</evidence>
<dbReference type="EMBL" id="AJDQ01000034">
    <property type="protein sequence ID" value="EOI51499.1"/>
    <property type="molecule type" value="Genomic_DNA"/>
</dbReference>
<sequence length="618" mass="67154">MVEKLIKFKDLLHVANIFWDILRAISYGFMVILGSAVDFISGGAREVFQLINFFEYAPVQKLISDYRPVFYALGSLAIAYFGLQLIINRKLDRDKILNNMVLAFTILFLLPWGMSEFSALTSGGVKSLSEGKSTASTEVFKANITDLYKVDKNGWKSAEVQNDIKEKIDVELLDITEKVDTSGWFFSDSPLSDDGKKLLEKKLVKVGEKYEEGKMKSFWKIGDPAYYRYDWHPFLIIIELITKGIVYAFVIYKSARLMNEVGLLYVVTMGISLTDIKDGQRNKQLVTKIRDTFIVMFFMVLLINFFDLWSAFVASSKMSSWVKPIAVAAGAGLVIDGPNFIEQMFGYDAGLSSVGRSVIAASQGIMAGKSMTQGAKSAIQSMPSKIAGAGRRAARIGGYTGGAIKGALDGFKPKSPDGKSPLPPEGGKGNKGGGGNGSPSTKTPSTPNTSPQGSGTPSGNDHSLPGRSPGESPSDQNIPENKAATDMPKPLPPLANLGDQAEKNKADLAKQGISPTKPLSDVSSASKARKALEGQPQHPPVPKVSGDQLPKNVQEAKNNLLKDQAPRPIDTESLGDKAVNLYADTAKRLYSGETATRTRKVYDVSKATTKRIDSKFRD</sequence>
<feature type="transmembrane region" description="Helical" evidence="2">
    <location>
        <begin position="96"/>
        <end position="114"/>
    </location>
</feature>
<evidence type="ECO:0000259" key="3">
    <source>
        <dbReference type="Pfam" id="PF26635"/>
    </source>
</evidence>
<dbReference type="RefSeq" id="WP_010782487.1">
    <property type="nucleotide sequence ID" value="NZ_ASWH01000005.1"/>
</dbReference>
<dbReference type="NCBIfam" id="NF045890">
    <property type="entry name" value="conj_pls20_p028"/>
    <property type="match status" value="1"/>
</dbReference>
<dbReference type="eggNOG" id="COG3266">
    <property type="taxonomic scope" value="Bacteria"/>
</dbReference>
<dbReference type="InterPro" id="IPR058521">
    <property type="entry name" value="DUF8208"/>
</dbReference>
<feature type="transmembrane region" description="Helical" evidence="2">
    <location>
        <begin position="69"/>
        <end position="87"/>
    </location>
</feature>
<dbReference type="Proteomes" id="UP000014160">
    <property type="component" value="Unassembled WGS sequence"/>
</dbReference>
<protein>
    <recommendedName>
        <fullName evidence="3">DUF8208 domain-containing protein</fullName>
    </recommendedName>
</protein>
<comment type="caution">
    <text evidence="4">The sequence shown here is derived from an EMBL/GenBank/DDBJ whole genome shotgun (WGS) entry which is preliminary data.</text>
</comment>
<dbReference type="AlphaFoldDB" id="R2X9N5"/>
<feature type="transmembrane region" description="Helical" evidence="2">
    <location>
        <begin position="293"/>
        <end position="314"/>
    </location>
</feature>
<feature type="region of interest" description="Disordered" evidence="1">
    <location>
        <begin position="407"/>
        <end position="573"/>
    </location>
</feature>
<evidence type="ECO:0000256" key="1">
    <source>
        <dbReference type="SAM" id="MobiDB-lite"/>
    </source>
</evidence>
<keyword evidence="2" id="KW-0472">Membrane</keyword>
<evidence type="ECO:0000256" key="2">
    <source>
        <dbReference type="SAM" id="Phobius"/>
    </source>
</evidence>
<dbReference type="EMBL" id="ASWH01000005">
    <property type="protein sequence ID" value="EOW77190.1"/>
    <property type="molecule type" value="Genomic_DNA"/>
</dbReference>
<dbReference type="HOGENOM" id="CLU_028874_0_0_9"/>
<keyword evidence="7" id="KW-1185">Reference proteome</keyword>
<reference evidence="5 7" key="2">
    <citation type="submission" date="2013-03" db="EMBL/GenBank/DDBJ databases">
        <title>The Genome Sequence of Enterococcus gilvus ATCC BAA-350 (PacBio/Illumina hybrid assembly).</title>
        <authorList>
            <consortium name="The Broad Institute Genomics Platform"/>
            <consortium name="The Broad Institute Genome Sequencing Center for Infectious Disease"/>
            <person name="Earl A."/>
            <person name="Russ C."/>
            <person name="Gilmore M."/>
            <person name="Surin D."/>
            <person name="Walker B."/>
            <person name="Young S."/>
            <person name="Zeng Q."/>
            <person name="Gargeya S."/>
            <person name="Fitzgerald M."/>
            <person name="Haas B."/>
            <person name="Abouelleil A."/>
            <person name="Allen A.W."/>
            <person name="Alvarado L."/>
            <person name="Arachchi H.M."/>
            <person name="Berlin A.M."/>
            <person name="Chapman S.B."/>
            <person name="Gainer-Dewar J."/>
            <person name="Goldberg J."/>
            <person name="Griggs A."/>
            <person name="Gujja S."/>
            <person name="Hansen M."/>
            <person name="Howarth C."/>
            <person name="Imamovic A."/>
            <person name="Ireland A."/>
            <person name="Larimer J."/>
            <person name="McCowan C."/>
            <person name="Murphy C."/>
            <person name="Pearson M."/>
            <person name="Poon T.W."/>
            <person name="Priest M."/>
            <person name="Roberts A."/>
            <person name="Saif S."/>
            <person name="Shea T."/>
            <person name="Sisk P."/>
            <person name="Sykes S."/>
            <person name="Wortman J."/>
            <person name="Nusbaum C."/>
            <person name="Birren B."/>
        </authorList>
    </citation>
    <scope>NUCLEOTIDE SEQUENCE [LARGE SCALE GENOMIC DNA]</scope>
    <source>
        <strain evidence="5 7">ATCC BAA-350</strain>
    </source>
</reference>
<evidence type="ECO:0000313" key="5">
    <source>
        <dbReference type="EMBL" id="EOW77190.1"/>
    </source>
</evidence>
<dbReference type="OrthoDB" id="1938921at2"/>
<evidence type="ECO:0000313" key="7">
    <source>
        <dbReference type="Proteomes" id="UP000014160"/>
    </source>
</evidence>
<dbReference type="InterPro" id="IPR058066">
    <property type="entry name" value="pXO2-14_N"/>
</dbReference>
<organism evidence="4 6">
    <name type="scientific">Enterococcus gilvus ATCC BAA-350</name>
    <dbReference type="NCBI Taxonomy" id="1158614"/>
    <lineage>
        <taxon>Bacteria</taxon>
        <taxon>Bacillati</taxon>
        <taxon>Bacillota</taxon>
        <taxon>Bacilli</taxon>
        <taxon>Lactobacillales</taxon>
        <taxon>Enterococcaceae</taxon>
        <taxon>Enterococcus</taxon>
    </lineage>
</organism>
<feature type="domain" description="DUF8208" evidence="3">
    <location>
        <begin position="13"/>
        <end position="360"/>
    </location>
</feature>
<feature type="compositionally biased region" description="Polar residues" evidence="1">
    <location>
        <begin position="452"/>
        <end position="461"/>
    </location>
</feature>
<reference evidence="4 6" key="1">
    <citation type="submission" date="2013-02" db="EMBL/GenBank/DDBJ databases">
        <title>The Genome Sequence of Enterococcus gilvus ATCC BAA-350.</title>
        <authorList>
            <consortium name="The Broad Institute Genome Sequencing Platform"/>
            <consortium name="The Broad Institute Genome Sequencing Center for Infectious Disease"/>
            <person name="Earl A.M."/>
            <person name="Gilmore M.S."/>
            <person name="Lebreton F."/>
            <person name="Walker B."/>
            <person name="Young S.K."/>
            <person name="Zeng Q."/>
            <person name="Gargeya S."/>
            <person name="Fitzgerald M."/>
            <person name="Haas B."/>
            <person name="Abouelleil A."/>
            <person name="Alvarado L."/>
            <person name="Arachchi H.M."/>
            <person name="Berlin A.M."/>
            <person name="Chapman S.B."/>
            <person name="Dewar J."/>
            <person name="Goldberg J."/>
            <person name="Griggs A."/>
            <person name="Gujja S."/>
            <person name="Hansen M."/>
            <person name="Howarth C."/>
            <person name="Imamovic A."/>
            <person name="Larimer J."/>
            <person name="McCowan C."/>
            <person name="Murphy C."/>
            <person name="Neiman D."/>
            <person name="Pearson M."/>
            <person name="Priest M."/>
            <person name="Roberts A."/>
            <person name="Saif S."/>
            <person name="Shea T."/>
            <person name="Sisk P."/>
            <person name="Sykes S."/>
            <person name="Wortman J."/>
            <person name="Nusbaum C."/>
            <person name="Birren B."/>
        </authorList>
    </citation>
    <scope>NUCLEOTIDE SEQUENCE [LARGE SCALE GENOMIC DNA]</scope>
    <source>
        <strain evidence="4 6">ATCC BAA-350</strain>
    </source>
</reference>
<proteinExistence type="predicted"/>
<dbReference type="PATRIC" id="fig|1158614.3.peg.4148"/>
<dbReference type="Proteomes" id="UP000013750">
    <property type="component" value="Unassembled WGS sequence"/>
</dbReference>
<feature type="transmembrane region" description="Helical" evidence="2">
    <location>
        <begin position="21"/>
        <end position="40"/>
    </location>
</feature>
<accession>R2X9N5</accession>
<feature type="compositionally biased region" description="Low complexity" evidence="1">
    <location>
        <begin position="438"/>
        <end position="451"/>
    </location>
</feature>